<feature type="compositionally biased region" description="Basic and acidic residues" evidence="1">
    <location>
        <begin position="17"/>
        <end position="28"/>
    </location>
</feature>
<dbReference type="AlphaFoldDB" id="A0A0P0W832"/>
<accession>A0A0P0W832</accession>
<feature type="compositionally biased region" description="Low complexity" evidence="1">
    <location>
        <begin position="1"/>
        <end position="14"/>
    </location>
</feature>
<reference evidence="2 3" key="3">
    <citation type="journal article" date="2013" name="Rice">
        <title>Improvement of the Oryza sativa Nipponbare reference genome using next generation sequence and optical map data.</title>
        <authorList>
            <person name="Kawahara Y."/>
            <person name="de la Bastide M."/>
            <person name="Hamilton J.P."/>
            <person name="Kanamori H."/>
            <person name="McCombie W.R."/>
            <person name="Ouyang S."/>
            <person name="Schwartz D.C."/>
            <person name="Tanaka T."/>
            <person name="Wu J."/>
            <person name="Zhou S."/>
            <person name="Childs K.L."/>
            <person name="Davidson R.M."/>
            <person name="Lin H."/>
            <person name="Quesada-Ocampo L."/>
            <person name="Vaillancourt B."/>
            <person name="Sakai H."/>
            <person name="Lee S.S."/>
            <person name="Kim J."/>
            <person name="Numa H."/>
            <person name="Itoh T."/>
            <person name="Buell C.R."/>
            <person name="Matsumoto T."/>
        </authorList>
    </citation>
    <scope>NUCLEOTIDE SEQUENCE [LARGE SCALE GENOMIC DNA]</scope>
    <source>
        <strain evidence="3">cv. Nipponbare</strain>
    </source>
</reference>
<dbReference type="Proteomes" id="UP000059680">
    <property type="component" value="Chromosome 4"/>
</dbReference>
<protein>
    <submittedName>
        <fullName evidence="2">Os04g0275950 protein</fullName>
    </submittedName>
</protein>
<feature type="non-terminal residue" evidence="2">
    <location>
        <position position="1"/>
    </location>
</feature>
<keyword evidence="3" id="KW-1185">Reference proteome</keyword>
<feature type="region of interest" description="Disordered" evidence="1">
    <location>
        <begin position="55"/>
        <end position="96"/>
    </location>
</feature>
<feature type="region of interest" description="Disordered" evidence="1">
    <location>
        <begin position="1"/>
        <end position="28"/>
    </location>
</feature>
<dbReference type="EMBL" id="AP014960">
    <property type="protein sequence ID" value="BAS88350.1"/>
    <property type="molecule type" value="Genomic_DNA"/>
</dbReference>
<dbReference type="Gramene" id="Os04t0275950-01">
    <property type="protein sequence ID" value="Os04t0275950-01"/>
    <property type="gene ID" value="Os04g0275950"/>
</dbReference>
<evidence type="ECO:0000313" key="2">
    <source>
        <dbReference type="EMBL" id="BAS88350.1"/>
    </source>
</evidence>
<name>A0A0P0W832_ORYSJ</name>
<reference evidence="2 3" key="2">
    <citation type="journal article" date="2013" name="Plant Cell Physiol.">
        <title>Rice Annotation Project Database (RAP-DB): an integrative and interactive database for rice genomics.</title>
        <authorList>
            <person name="Sakai H."/>
            <person name="Lee S.S."/>
            <person name="Tanaka T."/>
            <person name="Numa H."/>
            <person name="Kim J."/>
            <person name="Kawahara Y."/>
            <person name="Wakimoto H."/>
            <person name="Yang C.C."/>
            <person name="Iwamoto M."/>
            <person name="Abe T."/>
            <person name="Yamada Y."/>
            <person name="Muto A."/>
            <person name="Inokuchi H."/>
            <person name="Ikemura T."/>
            <person name="Matsumoto T."/>
            <person name="Sasaki T."/>
            <person name="Itoh T."/>
        </authorList>
    </citation>
    <scope>NUCLEOTIDE SEQUENCE [LARGE SCALE GENOMIC DNA]</scope>
    <source>
        <strain evidence="3">cv. Nipponbare</strain>
    </source>
</reference>
<feature type="compositionally biased region" description="Low complexity" evidence="1">
    <location>
        <begin position="108"/>
        <end position="117"/>
    </location>
</feature>
<gene>
    <name evidence="2" type="ordered locus">Os04g0275950</name>
    <name evidence="2" type="ORF">OSNPB_040275950</name>
</gene>
<sequence length="142" mass="15218">RKLQLSLSTSLSSSAAEKGHAADRQRRRERDLVYGALERAPSAAAADIVAVPTAVDRSKPSRHANAFSLKSSSKPLNNPRQRRSKCGDRPPSSSPPVAIAIVVSASSARRPVRAVAVHPQKDAVAGRMREPLLSPRPRKTST</sequence>
<evidence type="ECO:0000256" key="1">
    <source>
        <dbReference type="SAM" id="MobiDB-lite"/>
    </source>
</evidence>
<feature type="compositionally biased region" description="Polar residues" evidence="1">
    <location>
        <begin position="68"/>
        <end position="79"/>
    </location>
</feature>
<dbReference type="InParanoid" id="A0A0P0W832"/>
<reference evidence="3" key="1">
    <citation type="journal article" date="2005" name="Nature">
        <title>The map-based sequence of the rice genome.</title>
        <authorList>
            <consortium name="International rice genome sequencing project (IRGSP)"/>
            <person name="Matsumoto T."/>
            <person name="Wu J."/>
            <person name="Kanamori H."/>
            <person name="Katayose Y."/>
            <person name="Fujisawa M."/>
            <person name="Namiki N."/>
            <person name="Mizuno H."/>
            <person name="Yamamoto K."/>
            <person name="Antonio B.A."/>
            <person name="Baba T."/>
            <person name="Sakata K."/>
            <person name="Nagamura Y."/>
            <person name="Aoki H."/>
            <person name="Arikawa K."/>
            <person name="Arita K."/>
            <person name="Bito T."/>
            <person name="Chiden Y."/>
            <person name="Fujitsuka N."/>
            <person name="Fukunaka R."/>
            <person name="Hamada M."/>
            <person name="Harada C."/>
            <person name="Hayashi A."/>
            <person name="Hijishita S."/>
            <person name="Honda M."/>
            <person name="Hosokawa S."/>
            <person name="Ichikawa Y."/>
            <person name="Idonuma A."/>
            <person name="Iijima M."/>
            <person name="Ikeda M."/>
            <person name="Ikeno M."/>
            <person name="Ito K."/>
            <person name="Ito S."/>
            <person name="Ito T."/>
            <person name="Ito Y."/>
            <person name="Ito Y."/>
            <person name="Iwabuchi A."/>
            <person name="Kamiya K."/>
            <person name="Karasawa W."/>
            <person name="Kurita K."/>
            <person name="Katagiri S."/>
            <person name="Kikuta A."/>
            <person name="Kobayashi H."/>
            <person name="Kobayashi N."/>
            <person name="Machita K."/>
            <person name="Maehara T."/>
            <person name="Masukawa M."/>
            <person name="Mizubayashi T."/>
            <person name="Mukai Y."/>
            <person name="Nagasaki H."/>
            <person name="Nagata Y."/>
            <person name="Naito S."/>
            <person name="Nakashima M."/>
            <person name="Nakama Y."/>
            <person name="Nakamichi Y."/>
            <person name="Nakamura M."/>
            <person name="Meguro A."/>
            <person name="Negishi M."/>
            <person name="Ohta I."/>
            <person name="Ohta T."/>
            <person name="Okamoto M."/>
            <person name="Ono N."/>
            <person name="Saji S."/>
            <person name="Sakaguchi M."/>
            <person name="Sakai K."/>
            <person name="Shibata M."/>
            <person name="Shimokawa T."/>
            <person name="Song J."/>
            <person name="Takazaki Y."/>
            <person name="Terasawa K."/>
            <person name="Tsugane M."/>
            <person name="Tsuji K."/>
            <person name="Ueda S."/>
            <person name="Waki K."/>
            <person name="Yamagata H."/>
            <person name="Yamamoto M."/>
            <person name="Yamamoto S."/>
            <person name="Yamane H."/>
            <person name="Yoshiki S."/>
            <person name="Yoshihara R."/>
            <person name="Yukawa K."/>
            <person name="Zhong H."/>
            <person name="Yano M."/>
            <person name="Yuan Q."/>
            <person name="Ouyang S."/>
            <person name="Liu J."/>
            <person name="Jones K.M."/>
            <person name="Gansberger K."/>
            <person name="Moffat K."/>
            <person name="Hill J."/>
            <person name="Bera J."/>
            <person name="Fadrosh D."/>
            <person name="Jin S."/>
            <person name="Johri S."/>
            <person name="Kim M."/>
            <person name="Overton L."/>
            <person name="Reardon M."/>
            <person name="Tsitrin T."/>
            <person name="Vuong H."/>
            <person name="Weaver B."/>
            <person name="Ciecko A."/>
            <person name="Tallon L."/>
            <person name="Jackson J."/>
            <person name="Pai G."/>
            <person name="Aken S.V."/>
            <person name="Utterback T."/>
            <person name="Reidmuller S."/>
            <person name="Feldblyum T."/>
            <person name="Hsiao J."/>
            <person name="Zismann V."/>
            <person name="Iobst S."/>
            <person name="de Vazeille A.R."/>
            <person name="Buell C.R."/>
            <person name="Ying K."/>
            <person name="Li Y."/>
            <person name="Lu T."/>
            <person name="Huang Y."/>
            <person name="Zhao Q."/>
            <person name="Feng Q."/>
            <person name="Zhang L."/>
            <person name="Zhu J."/>
            <person name="Weng Q."/>
            <person name="Mu J."/>
            <person name="Lu Y."/>
            <person name="Fan D."/>
            <person name="Liu Y."/>
            <person name="Guan J."/>
            <person name="Zhang Y."/>
            <person name="Yu S."/>
            <person name="Liu X."/>
            <person name="Zhang Y."/>
            <person name="Hong G."/>
            <person name="Han B."/>
            <person name="Choisne N."/>
            <person name="Demange N."/>
            <person name="Orjeda G."/>
            <person name="Samain S."/>
            <person name="Cattolico L."/>
            <person name="Pelletier E."/>
            <person name="Couloux A."/>
            <person name="Segurens B."/>
            <person name="Wincker P."/>
            <person name="D'Hont A."/>
            <person name="Scarpelli C."/>
            <person name="Weissenbach J."/>
            <person name="Salanoubat M."/>
            <person name="Quetier F."/>
            <person name="Yu Y."/>
            <person name="Kim H.R."/>
            <person name="Rambo T."/>
            <person name="Currie J."/>
            <person name="Collura K."/>
            <person name="Luo M."/>
            <person name="Yang T."/>
            <person name="Ammiraju J.S.S."/>
            <person name="Engler F."/>
            <person name="Soderlund C."/>
            <person name="Wing R.A."/>
            <person name="Palmer L.E."/>
            <person name="de la Bastide M."/>
            <person name="Spiegel L."/>
            <person name="Nascimento L."/>
            <person name="Zutavern T."/>
            <person name="O'Shaughnessy A."/>
            <person name="Dike S."/>
            <person name="Dedhia N."/>
            <person name="Preston R."/>
            <person name="Balija V."/>
            <person name="McCombie W.R."/>
            <person name="Chow T."/>
            <person name="Chen H."/>
            <person name="Chung M."/>
            <person name="Chen C."/>
            <person name="Shaw J."/>
            <person name="Wu H."/>
            <person name="Hsiao K."/>
            <person name="Chao Y."/>
            <person name="Chu M."/>
            <person name="Cheng C."/>
            <person name="Hour A."/>
            <person name="Lee P."/>
            <person name="Lin S."/>
            <person name="Lin Y."/>
            <person name="Liou J."/>
            <person name="Liu S."/>
            <person name="Hsing Y."/>
            <person name="Raghuvanshi S."/>
            <person name="Mohanty A."/>
            <person name="Bharti A.K."/>
            <person name="Gaur A."/>
            <person name="Gupta V."/>
            <person name="Kumar D."/>
            <person name="Ravi V."/>
            <person name="Vij S."/>
            <person name="Kapur A."/>
            <person name="Khurana P."/>
            <person name="Khurana P."/>
            <person name="Khurana J.P."/>
            <person name="Tyagi A.K."/>
            <person name="Gaikwad K."/>
            <person name="Singh A."/>
            <person name="Dalal V."/>
            <person name="Srivastava S."/>
            <person name="Dixit A."/>
            <person name="Pal A.K."/>
            <person name="Ghazi I.A."/>
            <person name="Yadav M."/>
            <person name="Pandit A."/>
            <person name="Bhargava A."/>
            <person name="Sureshbabu K."/>
            <person name="Batra K."/>
            <person name="Sharma T.R."/>
            <person name="Mohapatra T."/>
            <person name="Singh N.K."/>
            <person name="Messing J."/>
            <person name="Nelson A.B."/>
            <person name="Fuks G."/>
            <person name="Kavchok S."/>
            <person name="Keizer G."/>
            <person name="Linton E."/>
            <person name="Llaca V."/>
            <person name="Song R."/>
            <person name="Tanyolac B."/>
            <person name="Young S."/>
            <person name="Ho-Il K."/>
            <person name="Hahn J.H."/>
            <person name="Sangsakoo G."/>
            <person name="Vanavichit A."/>
            <person name="de Mattos Luiz.A.T."/>
            <person name="Zimmer P.D."/>
            <person name="Malone G."/>
            <person name="Dellagostin O."/>
            <person name="de Oliveira A.C."/>
            <person name="Bevan M."/>
            <person name="Bancroft I."/>
            <person name="Minx P."/>
            <person name="Cordum H."/>
            <person name="Wilson R."/>
            <person name="Cheng Z."/>
            <person name="Jin W."/>
            <person name="Jiang J."/>
            <person name="Leong S.A."/>
            <person name="Iwama H."/>
            <person name="Gojobori T."/>
            <person name="Itoh T."/>
            <person name="Niimura Y."/>
            <person name="Fujii Y."/>
            <person name="Habara T."/>
            <person name="Sakai H."/>
            <person name="Sato Y."/>
            <person name="Wilson G."/>
            <person name="Kumar K."/>
            <person name="McCouch S."/>
            <person name="Juretic N."/>
            <person name="Hoen D."/>
            <person name="Wright S."/>
            <person name="Bruskiewich R."/>
            <person name="Bureau T."/>
            <person name="Miyao A."/>
            <person name="Hirochika H."/>
            <person name="Nishikawa T."/>
            <person name="Kadowaki K."/>
            <person name="Sugiura M."/>
            <person name="Burr B."/>
            <person name="Sasaki T."/>
        </authorList>
    </citation>
    <scope>NUCLEOTIDE SEQUENCE [LARGE SCALE GENOMIC DNA]</scope>
    <source>
        <strain evidence="3">cv. Nipponbare</strain>
    </source>
</reference>
<organism evidence="2 3">
    <name type="scientific">Oryza sativa subsp. japonica</name>
    <name type="common">Rice</name>
    <dbReference type="NCBI Taxonomy" id="39947"/>
    <lineage>
        <taxon>Eukaryota</taxon>
        <taxon>Viridiplantae</taxon>
        <taxon>Streptophyta</taxon>
        <taxon>Embryophyta</taxon>
        <taxon>Tracheophyta</taxon>
        <taxon>Spermatophyta</taxon>
        <taxon>Magnoliopsida</taxon>
        <taxon>Liliopsida</taxon>
        <taxon>Poales</taxon>
        <taxon>Poaceae</taxon>
        <taxon>BOP clade</taxon>
        <taxon>Oryzoideae</taxon>
        <taxon>Oryzeae</taxon>
        <taxon>Oryzinae</taxon>
        <taxon>Oryza</taxon>
        <taxon>Oryza sativa</taxon>
    </lineage>
</organism>
<proteinExistence type="predicted"/>
<dbReference type="PaxDb" id="39947-A0A0P0W832"/>
<feature type="region of interest" description="Disordered" evidence="1">
    <location>
        <begin position="108"/>
        <end position="142"/>
    </location>
</feature>
<evidence type="ECO:0000313" key="3">
    <source>
        <dbReference type="Proteomes" id="UP000059680"/>
    </source>
</evidence>